<dbReference type="Gene3D" id="3.30.160.250">
    <property type="match status" value="1"/>
</dbReference>
<dbReference type="EMBL" id="AP014862">
    <property type="protein sequence ID" value="BAU76703.1"/>
    <property type="molecule type" value="Genomic_DNA"/>
</dbReference>
<reference evidence="3" key="1">
    <citation type="submission" date="2015-05" db="EMBL/GenBank/DDBJ databases">
        <title>Draft genome sequencing of a biphenyl-degrading bacterium, Pseudomonas balearica KF707 (=NBRC110670).</title>
        <authorList>
            <person name="Kimura N."/>
            <person name="Hirose J."/>
            <person name="Watanabe T."/>
            <person name="Suenaga H."/>
            <person name="Fujihara H."/>
            <person name="Noguchi M."/>
            <person name="Hashimoto M."/>
            <person name="Shimodaira J."/>
            <person name="Tsuchikane K."/>
            <person name="Hosoyama A."/>
            <person name="Yamazoe A."/>
            <person name="Fujita N."/>
            <person name="Furukawa K."/>
        </authorList>
    </citation>
    <scope>NUCLEOTIDE SEQUENCE [LARGE SCALE GENOMIC DNA]</scope>
    <source>
        <strain evidence="3">DSM 10086 / NBRC 110670 / KF707</strain>
    </source>
</reference>
<name>A0AAD1C4V1_METFU</name>
<sequence length="148" mass="15934">MIPLHLSGGFTMLFPIAILPGDDGHAWGVEVPDLPGCISAGDDLDDAMAMAHEAIEGHLELLAEEGAPIPVARKLTFHAANPDYTGCTWALVDIDVTRYMGKAEKLNITLPGHLLTRIDAYVRSHPEQKSRSGFLAAAALKVLQEEHS</sequence>
<dbReference type="Proteomes" id="UP000218554">
    <property type="component" value="Chromosome"/>
</dbReference>
<dbReference type="SUPFAM" id="SSF143100">
    <property type="entry name" value="TTHA1013/TTHA0281-like"/>
    <property type="match status" value="1"/>
</dbReference>
<dbReference type="Pfam" id="PF15919">
    <property type="entry name" value="HicB_lk_antitox"/>
    <property type="match status" value="1"/>
</dbReference>
<evidence type="ECO:0000313" key="2">
    <source>
        <dbReference type="EMBL" id="BAU76703.1"/>
    </source>
</evidence>
<dbReference type="AlphaFoldDB" id="A0AAD1C4V1"/>
<accession>A0AAD1C4V1</accession>
<feature type="domain" description="HicB-like antitoxin of toxin-antitoxin system" evidence="1">
    <location>
        <begin position="14"/>
        <end position="139"/>
    </location>
</feature>
<dbReference type="KEGG" id="pfuw:KF707C_50150"/>
<reference evidence="2 3" key="2">
    <citation type="journal article" date="2017" name="Int. J. Syst. Evol. Microbiol.">
        <title>Pseudomonas furukawaii sp. nov., a polychlorinated biphenyl-degrading bacterium isolated from biphenyl-contaminated soil in Japan.</title>
        <authorList>
            <person name="Kimura N."/>
            <person name="Watanabe T."/>
            <person name="Suenaga H."/>
            <person name="Fujihara H."/>
            <person name="Futagami T."/>
            <person name="Goto M."/>
            <person name="Hanada S."/>
            <person name="Hirose J."/>
        </authorList>
    </citation>
    <scope>NUCLEOTIDE SEQUENCE [LARGE SCALE GENOMIC DNA]</scope>
    <source>
        <strain evidence="3">DSM 10086 / NBRC 110670 / KF707</strain>
    </source>
</reference>
<evidence type="ECO:0000313" key="3">
    <source>
        <dbReference type="Proteomes" id="UP000218554"/>
    </source>
</evidence>
<dbReference type="InterPro" id="IPR031807">
    <property type="entry name" value="HicB-like"/>
</dbReference>
<protein>
    <submittedName>
        <fullName evidence="2">DNA-binding protein</fullName>
    </submittedName>
</protein>
<gene>
    <name evidence="2" type="ORF">KF707C_50150</name>
</gene>
<keyword evidence="3" id="KW-1185">Reference proteome</keyword>
<proteinExistence type="predicted"/>
<dbReference type="InterPro" id="IPR035069">
    <property type="entry name" value="TTHA1013/TTHA0281-like"/>
</dbReference>
<dbReference type="GO" id="GO:0003677">
    <property type="term" value="F:DNA binding"/>
    <property type="evidence" value="ECO:0007669"/>
    <property type="project" value="UniProtKB-KW"/>
</dbReference>
<organism evidence="2 3">
    <name type="scientific">Metapseudomonas furukawaii</name>
    <name type="common">Pseudomonas furukawaii</name>
    <dbReference type="NCBI Taxonomy" id="1149133"/>
    <lineage>
        <taxon>Bacteria</taxon>
        <taxon>Pseudomonadati</taxon>
        <taxon>Pseudomonadota</taxon>
        <taxon>Gammaproteobacteria</taxon>
        <taxon>Pseudomonadales</taxon>
        <taxon>Pseudomonadaceae</taxon>
        <taxon>Metapseudomonas</taxon>
    </lineage>
</organism>
<evidence type="ECO:0000259" key="1">
    <source>
        <dbReference type="Pfam" id="PF15919"/>
    </source>
</evidence>
<keyword evidence="2" id="KW-0238">DNA-binding</keyword>